<comment type="function">
    <text evidence="1">Core subunit of the mitochondrial membrane respiratory chain NADH dehydrogenase (Complex I) that is believed to belong to the minimal assembly required for catalysis. Complex I functions in the transfer of electrons from NADH to the respiratory chain. The immediate electron acceptor for the enzyme is believed to be ubiquinone.</text>
</comment>
<keyword evidence="12 18" id="KW-1133">Transmembrane helix</keyword>
<keyword evidence="15 18" id="KW-0496">Mitochondrion</keyword>
<keyword evidence="14 18" id="KW-0830">Ubiquinone</keyword>
<gene>
    <name evidence="20" type="primary">nad2</name>
</gene>
<feature type="transmembrane region" description="Helical" evidence="18">
    <location>
        <begin position="265"/>
        <end position="289"/>
    </location>
</feature>
<keyword evidence="8 18" id="KW-0812">Transmembrane</keyword>
<protein>
    <recommendedName>
        <fullName evidence="5 18">NADH-ubiquinone oxidoreductase chain 2</fullName>
        <ecNumber evidence="4 18">7.1.1.2</ecNumber>
    </recommendedName>
</protein>
<feature type="transmembrane region" description="Helical" evidence="18">
    <location>
        <begin position="60"/>
        <end position="77"/>
    </location>
</feature>
<evidence type="ECO:0000256" key="11">
    <source>
        <dbReference type="ARBA" id="ARBA00022982"/>
    </source>
</evidence>
<dbReference type="GO" id="GO:0006120">
    <property type="term" value="P:mitochondrial electron transport, NADH to ubiquinone"/>
    <property type="evidence" value="ECO:0007669"/>
    <property type="project" value="InterPro"/>
</dbReference>
<feature type="domain" description="NADH:quinone oxidoreductase/Mrp antiporter transmembrane" evidence="19">
    <location>
        <begin position="25"/>
        <end position="272"/>
    </location>
</feature>
<evidence type="ECO:0000256" key="13">
    <source>
        <dbReference type="ARBA" id="ARBA00023027"/>
    </source>
</evidence>
<keyword evidence="13 18" id="KW-0520">NAD</keyword>
<keyword evidence="7 18" id="KW-0679">Respiratory chain</keyword>
<name>A0A482FEQ1_9HEMI</name>
<dbReference type="PANTHER" id="PTHR46552:SF1">
    <property type="entry name" value="NADH-UBIQUINONE OXIDOREDUCTASE CHAIN 2"/>
    <property type="match status" value="1"/>
</dbReference>
<feature type="transmembrane region" description="Helical" evidence="18">
    <location>
        <begin position="89"/>
        <end position="109"/>
    </location>
</feature>
<keyword evidence="16 18" id="KW-0472">Membrane</keyword>
<comment type="subcellular location">
    <subcellularLocation>
        <location evidence="2 18">Mitochondrion inner membrane</location>
        <topology evidence="2 18">Multi-pass membrane protein</topology>
    </subcellularLocation>
</comment>
<proteinExistence type="inferred from homology"/>
<keyword evidence="9 18" id="KW-0999">Mitochondrion inner membrane</keyword>
<keyword evidence="11 18" id="KW-0249">Electron transport</keyword>
<evidence type="ECO:0000256" key="18">
    <source>
        <dbReference type="RuleBase" id="RU003403"/>
    </source>
</evidence>
<evidence type="ECO:0000256" key="1">
    <source>
        <dbReference type="ARBA" id="ARBA00003257"/>
    </source>
</evidence>
<accession>A0A482FEQ1</accession>
<dbReference type="AlphaFoldDB" id="A0A482FEQ1"/>
<comment type="similarity">
    <text evidence="3 18">Belongs to the complex I subunit 2 family.</text>
</comment>
<sequence>MNLNLTKILFFNLMMMSSMISISTSNWLSMWMGLELNMFSIIPIINFKKSIYSIEATMKYFLIQAFASILLLMFLIFKSMFFMMMNMNLLILMPLMIKLSLMPFHLWLPSMIEGLNWMSCFLMMTWQKISPMILISYLITNKMLTITIVLISMNSIMGMNQNSIRKILAFSSINNSSWMLVAINMNENLWINYFLIYSILNLLIMNIFNKFNINYINQIKFFNLDFFFKLNLLMLIFSIMGLPPMMGFLMKWMLIKTLVYNKMNLILMLLILLAIMNLYFYIKMSYFLLFNFNLFNKWYLQNKNKNKMNTIIFMNFFSLFFLYMFIY</sequence>
<evidence type="ECO:0000259" key="19">
    <source>
        <dbReference type="Pfam" id="PF00361"/>
    </source>
</evidence>
<feature type="transmembrane region" description="Helical" evidence="18">
    <location>
        <begin position="9"/>
        <end position="28"/>
    </location>
</feature>
<dbReference type="EMBL" id="MH643884">
    <property type="protein sequence ID" value="QBO27212.1"/>
    <property type="molecule type" value="Genomic_DNA"/>
</dbReference>
<feature type="transmembrane region" description="Helical" evidence="18">
    <location>
        <begin position="310"/>
        <end position="326"/>
    </location>
</feature>
<evidence type="ECO:0000256" key="8">
    <source>
        <dbReference type="ARBA" id="ARBA00022692"/>
    </source>
</evidence>
<evidence type="ECO:0000256" key="17">
    <source>
        <dbReference type="ARBA" id="ARBA00049551"/>
    </source>
</evidence>
<evidence type="ECO:0000256" key="16">
    <source>
        <dbReference type="ARBA" id="ARBA00023136"/>
    </source>
</evidence>
<dbReference type="EC" id="7.1.1.2" evidence="4 18"/>
<evidence type="ECO:0000256" key="5">
    <source>
        <dbReference type="ARBA" id="ARBA00021008"/>
    </source>
</evidence>
<keyword evidence="6" id="KW-0813">Transport</keyword>
<evidence type="ECO:0000313" key="20">
    <source>
        <dbReference type="EMBL" id="QBO27212.1"/>
    </source>
</evidence>
<dbReference type="InterPro" id="IPR003917">
    <property type="entry name" value="NADH_UbQ_OxRdtase_chain2"/>
</dbReference>
<evidence type="ECO:0000256" key="4">
    <source>
        <dbReference type="ARBA" id="ARBA00012944"/>
    </source>
</evidence>
<evidence type="ECO:0000256" key="3">
    <source>
        <dbReference type="ARBA" id="ARBA00007012"/>
    </source>
</evidence>
<evidence type="ECO:0000256" key="7">
    <source>
        <dbReference type="ARBA" id="ARBA00022660"/>
    </source>
</evidence>
<evidence type="ECO:0000256" key="12">
    <source>
        <dbReference type="ARBA" id="ARBA00022989"/>
    </source>
</evidence>
<evidence type="ECO:0000256" key="2">
    <source>
        <dbReference type="ARBA" id="ARBA00004448"/>
    </source>
</evidence>
<comment type="catalytic activity">
    <reaction evidence="17 18">
        <text>a ubiquinone + NADH + 5 H(+)(in) = a ubiquinol + NAD(+) + 4 H(+)(out)</text>
        <dbReference type="Rhea" id="RHEA:29091"/>
        <dbReference type="Rhea" id="RHEA-COMP:9565"/>
        <dbReference type="Rhea" id="RHEA-COMP:9566"/>
        <dbReference type="ChEBI" id="CHEBI:15378"/>
        <dbReference type="ChEBI" id="CHEBI:16389"/>
        <dbReference type="ChEBI" id="CHEBI:17976"/>
        <dbReference type="ChEBI" id="CHEBI:57540"/>
        <dbReference type="ChEBI" id="CHEBI:57945"/>
        <dbReference type="EC" id="7.1.1.2"/>
    </reaction>
</comment>
<dbReference type="InterPro" id="IPR050175">
    <property type="entry name" value="Complex_I_Subunit_2"/>
</dbReference>
<dbReference type="GO" id="GO:0005743">
    <property type="term" value="C:mitochondrial inner membrane"/>
    <property type="evidence" value="ECO:0007669"/>
    <property type="project" value="UniProtKB-SubCell"/>
</dbReference>
<evidence type="ECO:0000256" key="9">
    <source>
        <dbReference type="ARBA" id="ARBA00022792"/>
    </source>
</evidence>
<evidence type="ECO:0000256" key="6">
    <source>
        <dbReference type="ARBA" id="ARBA00022448"/>
    </source>
</evidence>
<comment type="function">
    <text evidence="18">Core subunit of the mitochondrial membrane respiratory chain NADH dehydrogenase (Complex I) which catalyzes electron transfer from NADH through the respiratory chain, using ubiquinone as an electron acceptor. Essential for the catalytic activity and assembly of complex I.</text>
</comment>
<dbReference type="Pfam" id="PF00361">
    <property type="entry name" value="Proton_antipo_M"/>
    <property type="match status" value="1"/>
</dbReference>
<organism evidence="20">
    <name type="scientific">Appendiseta robiniae</name>
    <dbReference type="NCBI Taxonomy" id="527541"/>
    <lineage>
        <taxon>Eukaryota</taxon>
        <taxon>Metazoa</taxon>
        <taxon>Ecdysozoa</taxon>
        <taxon>Arthropoda</taxon>
        <taxon>Hexapoda</taxon>
        <taxon>Insecta</taxon>
        <taxon>Pterygota</taxon>
        <taxon>Neoptera</taxon>
        <taxon>Paraneoptera</taxon>
        <taxon>Hemiptera</taxon>
        <taxon>Sternorrhyncha</taxon>
        <taxon>Aphidomorpha</taxon>
        <taxon>Aphidoidea</taxon>
        <taxon>Aphididae</taxon>
        <taxon>Calaphidinae</taxon>
        <taxon>Appendiseta</taxon>
    </lineage>
</organism>
<dbReference type="PRINTS" id="PR01436">
    <property type="entry name" value="NADHDHGNASE2"/>
</dbReference>
<geneLocation type="mitochondrion" evidence="20"/>
<feature type="transmembrane region" description="Helical" evidence="18">
    <location>
        <begin position="129"/>
        <end position="151"/>
    </location>
</feature>
<dbReference type="PANTHER" id="PTHR46552">
    <property type="entry name" value="NADH-UBIQUINONE OXIDOREDUCTASE CHAIN 2"/>
    <property type="match status" value="1"/>
</dbReference>
<evidence type="ECO:0000256" key="15">
    <source>
        <dbReference type="ARBA" id="ARBA00023128"/>
    </source>
</evidence>
<evidence type="ECO:0000256" key="10">
    <source>
        <dbReference type="ARBA" id="ARBA00022967"/>
    </source>
</evidence>
<dbReference type="InterPro" id="IPR001750">
    <property type="entry name" value="ND/Mrp_TM"/>
</dbReference>
<reference evidence="20" key="1">
    <citation type="submission" date="2018-07" db="EMBL/GenBank/DDBJ databases">
        <title>Appendiseta robiniae mitochondrion, complete genome.</title>
        <authorList>
            <person name="Voronova N."/>
            <person name="Shulinski R."/>
            <person name="Levykina S."/>
            <person name="Bandarenka Y."/>
            <person name="Zhorov D."/>
        </authorList>
    </citation>
    <scope>NUCLEOTIDE SEQUENCE</scope>
</reference>
<feature type="transmembrane region" description="Helical" evidence="18">
    <location>
        <begin position="230"/>
        <end position="253"/>
    </location>
</feature>
<evidence type="ECO:0000256" key="14">
    <source>
        <dbReference type="ARBA" id="ARBA00023075"/>
    </source>
</evidence>
<keyword evidence="10 18" id="KW-1278">Translocase</keyword>
<dbReference type="GO" id="GO:0008137">
    <property type="term" value="F:NADH dehydrogenase (ubiquinone) activity"/>
    <property type="evidence" value="ECO:0007669"/>
    <property type="project" value="UniProtKB-EC"/>
</dbReference>
<feature type="transmembrane region" description="Helical" evidence="18">
    <location>
        <begin position="189"/>
        <end position="209"/>
    </location>
</feature>